<feature type="signal peptide" evidence="1">
    <location>
        <begin position="1"/>
        <end position="34"/>
    </location>
</feature>
<keyword evidence="1" id="KW-0732">Signal</keyword>
<feature type="chain" id="PRO_5005513593" evidence="1">
    <location>
        <begin position="35"/>
        <end position="273"/>
    </location>
</feature>
<reference evidence="2 3" key="2">
    <citation type="journal article" date="2016" name="Science">
        <title>A bacterium that degrades and assimilates poly(ethylene terephthalate).</title>
        <authorList>
            <person name="Yoshida S."/>
            <person name="Hiraga K."/>
            <person name="Takehana T."/>
            <person name="Taniguchi I."/>
            <person name="Yamaji H."/>
            <person name="Maeda Y."/>
            <person name="Toyohara K."/>
            <person name="Miyamoto K."/>
            <person name="Kimura Y."/>
            <person name="Oda K."/>
        </authorList>
    </citation>
    <scope>NUCLEOTIDE SEQUENCE [LARGE SCALE GENOMIC DNA]</scope>
    <source>
        <strain evidence="3">NBRC 110686 / TISTR 2288 / 201-F6</strain>
    </source>
</reference>
<name>A0A0K8P098_PISS1</name>
<keyword evidence="3" id="KW-1185">Reference proteome</keyword>
<proteinExistence type="predicted"/>
<evidence type="ECO:0000313" key="3">
    <source>
        <dbReference type="Proteomes" id="UP000037660"/>
    </source>
</evidence>
<dbReference type="STRING" id="1547922.ISF6_1804"/>
<dbReference type="Proteomes" id="UP000037660">
    <property type="component" value="Unassembled WGS sequence"/>
</dbReference>
<reference evidence="3" key="1">
    <citation type="submission" date="2015-07" db="EMBL/GenBank/DDBJ databases">
        <title>Discovery of a poly(ethylene terephthalate assimilation.</title>
        <authorList>
            <person name="Yoshida S."/>
            <person name="Hiraga K."/>
            <person name="Takehana T."/>
            <person name="Taniguchi I."/>
            <person name="Yamaji H."/>
            <person name="Maeda Y."/>
            <person name="Toyohara K."/>
            <person name="Miyamoto K."/>
            <person name="Kimura Y."/>
            <person name="Oda K."/>
        </authorList>
    </citation>
    <scope>NUCLEOTIDE SEQUENCE [LARGE SCALE GENOMIC DNA]</scope>
    <source>
        <strain evidence="3">NBRC 110686 / TISTR 2288 / 201-F6</strain>
    </source>
</reference>
<dbReference type="RefSeq" id="WP_054019988.1">
    <property type="nucleotide sequence ID" value="NZ_BBYR01000030.1"/>
</dbReference>
<sequence length="273" mass="28747">MNRITAATVSIPAAAAGRPLLLALALATAGLGLAAPGTAHAGEQEGVFCPAGSTPEFGPGDRTLRCAKPLVVEREAVCYAVNLPANGDIRLNTRIEHVTAGRDVCRTPGSSGNVATSAPQFVPLPGDPPASAFVQVPLPGKDVFRATVPGYVFPLNGSLPLYLNPMHQAANGVACPAGYDGDKVGNDRGIRCDRNDGAPKRADCDFPWSLLPDEAGREDRCVLANQRGQTKPVGMTFAQLQIEKALPTVGWVLNRNAGADTWQRRVYVFPNSR</sequence>
<accession>A0A0K8P098</accession>
<dbReference type="AlphaFoldDB" id="A0A0K8P098"/>
<gene>
    <name evidence="2" type="ORF">ISF6_1804</name>
</gene>
<protein>
    <submittedName>
        <fullName evidence="2">Uncharacterized protein</fullName>
    </submittedName>
</protein>
<comment type="caution">
    <text evidence="2">The sequence shown here is derived from an EMBL/GenBank/DDBJ whole genome shotgun (WGS) entry which is preliminary data.</text>
</comment>
<evidence type="ECO:0000313" key="2">
    <source>
        <dbReference type="EMBL" id="GAP35964.1"/>
    </source>
</evidence>
<evidence type="ECO:0000256" key="1">
    <source>
        <dbReference type="SAM" id="SignalP"/>
    </source>
</evidence>
<organism evidence="2 3">
    <name type="scientific">Piscinibacter sakaiensis</name>
    <name type="common">Ideonella sakaiensis</name>
    <dbReference type="NCBI Taxonomy" id="1547922"/>
    <lineage>
        <taxon>Bacteria</taxon>
        <taxon>Pseudomonadati</taxon>
        <taxon>Pseudomonadota</taxon>
        <taxon>Betaproteobacteria</taxon>
        <taxon>Burkholderiales</taxon>
        <taxon>Sphaerotilaceae</taxon>
        <taxon>Piscinibacter</taxon>
    </lineage>
</organism>
<dbReference type="EMBL" id="BBYR01000030">
    <property type="protein sequence ID" value="GAP35964.1"/>
    <property type="molecule type" value="Genomic_DNA"/>
</dbReference>